<dbReference type="InterPro" id="IPR029000">
    <property type="entry name" value="Cyclophilin-like_dom_sf"/>
</dbReference>
<comment type="similarity">
    <text evidence="1 4">Belongs to the cyclophilin-type PPIase family.</text>
</comment>
<keyword evidence="4" id="KW-0732">Signal</keyword>
<dbReference type="RefSeq" id="WP_279240813.1">
    <property type="nucleotide sequence ID" value="NZ_CP036501.1"/>
</dbReference>
<dbReference type="PRINTS" id="PR00153">
    <property type="entry name" value="CSAPPISMRASE"/>
</dbReference>
<dbReference type="GO" id="GO:0016853">
    <property type="term" value="F:isomerase activity"/>
    <property type="evidence" value="ECO:0007669"/>
    <property type="project" value="UniProtKB-KW"/>
</dbReference>
<keyword evidence="7" id="KW-1185">Reference proteome</keyword>
<feature type="chain" id="PRO_5044979862" description="Peptidyl-prolyl cis-trans isomerase" evidence="4">
    <location>
        <begin position="26"/>
        <end position="198"/>
    </location>
</feature>
<dbReference type="InterPro" id="IPR044666">
    <property type="entry name" value="Cyclophilin_A-like"/>
</dbReference>
<comment type="catalytic activity">
    <reaction evidence="4">
        <text>[protein]-peptidylproline (omega=180) = [protein]-peptidylproline (omega=0)</text>
        <dbReference type="Rhea" id="RHEA:16237"/>
        <dbReference type="Rhea" id="RHEA-COMP:10747"/>
        <dbReference type="Rhea" id="RHEA-COMP:10748"/>
        <dbReference type="ChEBI" id="CHEBI:83833"/>
        <dbReference type="ChEBI" id="CHEBI:83834"/>
        <dbReference type="EC" id="5.2.1.8"/>
    </reaction>
</comment>
<dbReference type="InterPro" id="IPR020892">
    <property type="entry name" value="Cyclophilin-type_PPIase_CS"/>
</dbReference>
<evidence type="ECO:0000256" key="4">
    <source>
        <dbReference type="RuleBase" id="RU363019"/>
    </source>
</evidence>
<proteinExistence type="inferred from homology"/>
<evidence type="ECO:0000313" key="6">
    <source>
        <dbReference type="EMBL" id="UZP74370.1"/>
    </source>
</evidence>
<dbReference type="Proteomes" id="UP001317963">
    <property type="component" value="Chromosome"/>
</dbReference>
<dbReference type="EC" id="5.2.1.8" evidence="4"/>
<accession>A0ABY6Q5U7</accession>
<feature type="domain" description="PPIase cyclophilin-type" evidence="5">
    <location>
        <begin position="33"/>
        <end position="195"/>
    </location>
</feature>
<dbReference type="Pfam" id="PF00160">
    <property type="entry name" value="Pro_isomerase"/>
    <property type="match status" value="1"/>
</dbReference>
<keyword evidence="2 4" id="KW-0697">Rotamase</keyword>
<protein>
    <recommendedName>
        <fullName evidence="4">Peptidyl-prolyl cis-trans isomerase</fullName>
        <shortName evidence="4">PPIase</shortName>
        <ecNumber evidence="4">5.2.1.8</ecNumber>
    </recommendedName>
</protein>
<feature type="signal peptide" evidence="4">
    <location>
        <begin position="1"/>
        <end position="25"/>
    </location>
</feature>
<keyword evidence="3 4" id="KW-0413">Isomerase</keyword>
<evidence type="ECO:0000259" key="5">
    <source>
        <dbReference type="PROSITE" id="PS50072"/>
    </source>
</evidence>
<evidence type="ECO:0000256" key="3">
    <source>
        <dbReference type="ARBA" id="ARBA00023235"/>
    </source>
</evidence>
<dbReference type="Gene3D" id="2.40.100.10">
    <property type="entry name" value="Cyclophilin-like"/>
    <property type="match status" value="1"/>
</dbReference>
<dbReference type="EMBL" id="CP036501">
    <property type="protein sequence ID" value="UZP74370.1"/>
    <property type="molecule type" value="Genomic_DNA"/>
</dbReference>
<gene>
    <name evidence="6" type="ORF">E0F26_06275</name>
</gene>
<evidence type="ECO:0000313" key="7">
    <source>
        <dbReference type="Proteomes" id="UP001317963"/>
    </source>
</evidence>
<evidence type="ECO:0000256" key="1">
    <source>
        <dbReference type="ARBA" id="ARBA00007365"/>
    </source>
</evidence>
<dbReference type="PROSITE" id="PS50072">
    <property type="entry name" value="CSA_PPIASE_2"/>
    <property type="match status" value="1"/>
</dbReference>
<comment type="function">
    <text evidence="4">PPIases accelerate the folding of proteins. It catalyzes the cis-trans isomerization of proline imidic peptide bonds in oligopeptides.</text>
</comment>
<dbReference type="SUPFAM" id="SSF50891">
    <property type="entry name" value="Cyclophilin-like"/>
    <property type="match status" value="1"/>
</dbReference>
<evidence type="ECO:0000256" key="2">
    <source>
        <dbReference type="ARBA" id="ARBA00023110"/>
    </source>
</evidence>
<reference evidence="6 7" key="1">
    <citation type="submission" date="2019-02" db="EMBL/GenBank/DDBJ databases">
        <title>Halieaceae_genomes.</title>
        <authorList>
            <person name="Li S.-H."/>
        </authorList>
    </citation>
    <scope>NUCLEOTIDE SEQUENCE [LARGE SCALE GENOMIC DNA]</scope>
    <source>
        <strain evidence="6 7">JH123</strain>
    </source>
</reference>
<organism evidence="6 7">
    <name type="scientific">Candidatus Paraluminiphilus aquimaris</name>
    <dbReference type="NCBI Taxonomy" id="2518994"/>
    <lineage>
        <taxon>Bacteria</taxon>
        <taxon>Pseudomonadati</taxon>
        <taxon>Pseudomonadota</taxon>
        <taxon>Gammaproteobacteria</taxon>
        <taxon>Cellvibrionales</taxon>
        <taxon>Halieaceae</taxon>
        <taxon>Candidatus Paraluminiphilus</taxon>
    </lineage>
</organism>
<sequence>MRHLKQTLLSLFSAALLIGGSAAQAENPIVKLETNVGDVTVLLYADKSPKTVENFLAHVDEGFYKNTIFHRVIDNFMVQGGGFDVDLKQRESGRTVVNESKNRLHNDRGTLAMARTSDPDSAGSQFFINQRNNPRLDWTPFKPGYTVFGEVISGMRVVDFMASTPTGSAVGSTDKGKMPLQDVPLDPIVLLRVTRISP</sequence>
<name>A0ABY6Q5U7_9GAMM</name>
<dbReference type="PROSITE" id="PS00170">
    <property type="entry name" value="CSA_PPIASE_1"/>
    <property type="match status" value="1"/>
</dbReference>
<dbReference type="InterPro" id="IPR002130">
    <property type="entry name" value="Cyclophilin-type_PPIase_dom"/>
</dbReference>
<dbReference type="PANTHER" id="PTHR45625:SF4">
    <property type="entry name" value="PEPTIDYLPROLYL ISOMERASE DOMAIN AND WD REPEAT-CONTAINING PROTEIN 1"/>
    <property type="match status" value="1"/>
</dbReference>
<dbReference type="PANTHER" id="PTHR45625">
    <property type="entry name" value="PEPTIDYL-PROLYL CIS-TRANS ISOMERASE-RELATED"/>
    <property type="match status" value="1"/>
</dbReference>